<keyword evidence="5 11" id="KW-0812">Transmembrane</keyword>
<evidence type="ECO:0000256" key="1">
    <source>
        <dbReference type="ARBA" id="ARBA00022475"/>
    </source>
</evidence>
<dbReference type="GO" id="GO:0016757">
    <property type="term" value="F:glycosyltransferase activity"/>
    <property type="evidence" value="ECO:0007669"/>
    <property type="project" value="UniProtKB-KW"/>
</dbReference>
<evidence type="ECO:0000259" key="13">
    <source>
        <dbReference type="Pfam" id="PF00912"/>
    </source>
</evidence>
<dbReference type="NCBIfam" id="TIGR02070">
    <property type="entry name" value="mono_pep_trsgly"/>
    <property type="match status" value="1"/>
</dbReference>
<dbReference type="InterPro" id="IPR036950">
    <property type="entry name" value="PBP_transglycosylase"/>
</dbReference>
<evidence type="ECO:0000256" key="3">
    <source>
        <dbReference type="ARBA" id="ARBA00022676"/>
    </source>
</evidence>
<comment type="subcellular location">
    <subcellularLocation>
        <location evidence="11">Cell inner membrane</location>
        <topology evidence="11">Single-pass membrane protein</topology>
    </subcellularLocation>
</comment>
<keyword evidence="15" id="KW-1185">Reference proteome</keyword>
<keyword evidence="2 11" id="KW-0997">Cell inner membrane</keyword>
<comment type="caution">
    <text evidence="14">The sequence shown here is derived from an EMBL/GenBank/DDBJ whole genome shotgun (WGS) entry which is preliminary data.</text>
</comment>
<reference evidence="14 15" key="1">
    <citation type="submission" date="2022-10" db="EMBL/GenBank/DDBJ databases">
        <title>Defluviimonas sp. nov., isolated from ocean surface water.</title>
        <authorList>
            <person name="He W."/>
            <person name="Wang L."/>
            <person name="Zhang D.-F."/>
        </authorList>
    </citation>
    <scope>NUCLEOTIDE SEQUENCE [LARGE SCALE GENOMIC DNA]</scope>
    <source>
        <strain evidence="14 15">WL0075</strain>
    </source>
</reference>
<comment type="catalytic activity">
    <reaction evidence="11">
        <text>[GlcNAc-(1-&gt;4)-Mur2Ac(oyl-L-Ala-gamma-D-Glu-L-Lys-D-Ala-D-Ala)](n)-di-trans,octa-cis-undecaprenyl diphosphate + beta-D-GlcNAc-(1-&gt;4)-Mur2Ac(oyl-L-Ala-gamma-D-Glu-L-Lys-D-Ala-D-Ala)-di-trans,octa-cis-undecaprenyl diphosphate = [GlcNAc-(1-&gt;4)-Mur2Ac(oyl-L-Ala-gamma-D-Glu-L-Lys-D-Ala-D-Ala)](n+1)-di-trans,octa-cis-undecaprenyl diphosphate + di-trans,octa-cis-undecaprenyl diphosphate + H(+)</text>
        <dbReference type="Rhea" id="RHEA:23708"/>
        <dbReference type="Rhea" id="RHEA-COMP:9602"/>
        <dbReference type="Rhea" id="RHEA-COMP:9603"/>
        <dbReference type="ChEBI" id="CHEBI:15378"/>
        <dbReference type="ChEBI" id="CHEBI:58405"/>
        <dbReference type="ChEBI" id="CHEBI:60033"/>
        <dbReference type="ChEBI" id="CHEBI:78435"/>
        <dbReference type="EC" id="2.4.99.28"/>
    </reaction>
</comment>
<keyword evidence="8 11" id="KW-1133">Transmembrane helix</keyword>
<evidence type="ECO:0000256" key="6">
    <source>
        <dbReference type="ARBA" id="ARBA00022960"/>
    </source>
</evidence>
<dbReference type="PANTHER" id="PTHR30400">
    <property type="entry name" value="MONOFUNCTIONAL BIOSYNTHETIC PEPTIDOGLYCAN TRANSGLYCOSYLASE"/>
    <property type="match status" value="1"/>
</dbReference>
<evidence type="ECO:0000256" key="8">
    <source>
        <dbReference type="ARBA" id="ARBA00022989"/>
    </source>
</evidence>
<dbReference type="InterPro" id="IPR001264">
    <property type="entry name" value="Glyco_trans_51"/>
</dbReference>
<keyword evidence="7 11" id="KW-0573">Peptidoglycan synthesis</keyword>
<comment type="pathway">
    <text evidence="11">Cell wall biogenesis; peptidoglycan biosynthesis.</text>
</comment>
<dbReference type="EC" id="2.4.99.28" evidence="11"/>
<dbReference type="SUPFAM" id="SSF53955">
    <property type="entry name" value="Lysozyme-like"/>
    <property type="match status" value="1"/>
</dbReference>
<evidence type="ECO:0000256" key="4">
    <source>
        <dbReference type="ARBA" id="ARBA00022679"/>
    </source>
</evidence>
<protein>
    <recommendedName>
        <fullName evidence="11">Biosynthetic peptidoglycan transglycosylase</fullName>
        <ecNumber evidence="11">2.4.99.28</ecNumber>
    </recommendedName>
    <alternativeName>
        <fullName evidence="11">Glycan polymerase</fullName>
    </alternativeName>
    <alternativeName>
        <fullName evidence="11">Peptidoglycan glycosyltransferase MtgA</fullName>
        <shortName evidence="11">PGT</shortName>
    </alternativeName>
</protein>
<keyword evidence="6 11" id="KW-0133">Cell shape</keyword>
<evidence type="ECO:0000256" key="10">
    <source>
        <dbReference type="ARBA" id="ARBA00023316"/>
    </source>
</evidence>
<keyword evidence="3 11" id="KW-0328">Glycosyltransferase</keyword>
<dbReference type="PANTHER" id="PTHR30400:SF0">
    <property type="entry name" value="BIOSYNTHETIC PEPTIDOGLYCAN TRANSGLYCOSYLASE"/>
    <property type="match status" value="1"/>
</dbReference>
<sequence>MAKKATRSRAKKGRKPAATAARVPSARQILRWGTRALGGLVALFLASVLAYSVINPPTTAYMLAESIRYGGIRHDWVDLEEMSPEVPRAIVAAEDANYCLHWGFDMAAIREAIDQGGTRGASTLSQQTVKNVFLWQGRSWPRKALEALMTPVAELVWTKRRMLEIYLNVAEFGQGVFGIEAAAQHYFGTSAKELSGGRAALLAAALPNPKERNPAEPSAFLRKRARQIAEGADTIHADGRADCFQG</sequence>
<gene>
    <name evidence="11 14" type="primary">mtgA</name>
    <name evidence="14" type="ORF">OE647_01070</name>
</gene>
<keyword evidence="4 11" id="KW-0808">Transferase</keyword>
<feature type="region of interest" description="Disordered" evidence="12">
    <location>
        <begin position="1"/>
        <end position="20"/>
    </location>
</feature>
<evidence type="ECO:0000313" key="15">
    <source>
        <dbReference type="Proteomes" id="UP001652503"/>
    </source>
</evidence>
<organism evidence="14 15">
    <name type="scientific">Albidovulum sediminicola</name>
    <dbReference type="NCBI Taxonomy" id="2984331"/>
    <lineage>
        <taxon>Bacteria</taxon>
        <taxon>Pseudomonadati</taxon>
        <taxon>Pseudomonadota</taxon>
        <taxon>Alphaproteobacteria</taxon>
        <taxon>Rhodobacterales</taxon>
        <taxon>Paracoccaceae</taxon>
        <taxon>Albidovulum</taxon>
    </lineage>
</organism>
<comment type="function">
    <text evidence="11">Peptidoglycan polymerase that catalyzes glycan chain elongation from lipid-linked precursors.</text>
</comment>
<dbReference type="InterPro" id="IPR011812">
    <property type="entry name" value="Pep_trsgly"/>
</dbReference>
<feature type="domain" description="Glycosyl transferase family 51" evidence="13">
    <location>
        <begin position="72"/>
        <end position="230"/>
    </location>
</feature>
<proteinExistence type="inferred from homology"/>
<keyword evidence="9 11" id="KW-0472">Membrane</keyword>
<keyword evidence="1 11" id="KW-1003">Cell membrane</keyword>
<evidence type="ECO:0000256" key="11">
    <source>
        <dbReference type="HAMAP-Rule" id="MF_00766"/>
    </source>
</evidence>
<evidence type="ECO:0000313" key="14">
    <source>
        <dbReference type="EMBL" id="MCV2863325.1"/>
    </source>
</evidence>
<comment type="similarity">
    <text evidence="11">Belongs to the glycosyltransferase 51 family.</text>
</comment>
<dbReference type="Proteomes" id="UP001652503">
    <property type="component" value="Unassembled WGS sequence"/>
</dbReference>
<evidence type="ECO:0000256" key="7">
    <source>
        <dbReference type="ARBA" id="ARBA00022984"/>
    </source>
</evidence>
<dbReference type="Pfam" id="PF00912">
    <property type="entry name" value="Transgly"/>
    <property type="match status" value="1"/>
</dbReference>
<accession>A0ABT2YWT8</accession>
<name>A0ABT2YWT8_9RHOB</name>
<dbReference type="RefSeq" id="WP_263719734.1">
    <property type="nucleotide sequence ID" value="NZ_JAOWLA010000001.1"/>
</dbReference>
<dbReference type="EMBL" id="JAOWLA010000001">
    <property type="protein sequence ID" value="MCV2863325.1"/>
    <property type="molecule type" value="Genomic_DNA"/>
</dbReference>
<dbReference type="Gene3D" id="1.10.3810.10">
    <property type="entry name" value="Biosynthetic peptidoglycan transglycosylase-like"/>
    <property type="match status" value="1"/>
</dbReference>
<dbReference type="InterPro" id="IPR023346">
    <property type="entry name" value="Lysozyme-like_dom_sf"/>
</dbReference>
<evidence type="ECO:0000256" key="2">
    <source>
        <dbReference type="ARBA" id="ARBA00022519"/>
    </source>
</evidence>
<evidence type="ECO:0000256" key="5">
    <source>
        <dbReference type="ARBA" id="ARBA00022692"/>
    </source>
</evidence>
<feature type="compositionally biased region" description="Basic residues" evidence="12">
    <location>
        <begin position="1"/>
        <end position="15"/>
    </location>
</feature>
<dbReference type="HAMAP" id="MF_00766">
    <property type="entry name" value="PGT_MtgA"/>
    <property type="match status" value="1"/>
</dbReference>
<keyword evidence="10 11" id="KW-0961">Cell wall biogenesis/degradation</keyword>
<evidence type="ECO:0000256" key="12">
    <source>
        <dbReference type="SAM" id="MobiDB-lite"/>
    </source>
</evidence>
<evidence type="ECO:0000256" key="9">
    <source>
        <dbReference type="ARBA" id="ARBA00023136"/>
    </source>
</evidence>